<evidence type="ECO:0000256" key="3">
    <source>
        <dbReference type="ARBA" id="ARBA00023015"/>
    </source>
</evidence>
<evidence type="ECO:0000256" key="6">
    <source>
        <dbReference type="ARBA" id="ARBA00023242"/>
    </source>
</evidence>
<keyword evidence="2" id="KW-0677">Repeat</keyword>
<dbReference type="CDD" id="cd00167">
    <property type="entry name" value="SANT"/>
    <property type="match status" value="1"/>
</dbReference>
<dbReference type="OrthoDB" id="2143914at2759"/>
<keyword evidence="6" id="KW-0539">Nucleus</keyword>
<gene>
    <name evidence="9" type="ORF">GOP47_0002102</name>
</gene>
<evidence type="ECO:0000259" key="8">
    <source>
        <dbReference type="PROSITE" id="PS51294"/>
    </source>
</evidence>
<feature type="domain" description="HTH myb-type" evidence="8">
    <location>
        <begin position="1"/>
        <end position="55"/>
    </location>
</feature>
<dbReference type="InterPro" id="IPR017930">
    <property type="entry name" value="Myb_dom"/>
</dbReference>
<organism evidence="9 10">
    <name type="scientific">Adiantum capillus-veneris</name>
    <name type="common">Maidenhair fern</name>
    <dbReference type="NCBI Taxonomy" id="13818"/>
    <lineage>
        <taxon>Eukaryota</taxon>
        <taxon>Viridiplantae</taxon>
        <taxon>Streptophyta</taxon>
        <taxon>Embryophyta</taxon>
        <taxon>Tracheophyta</taxon>
        <taxon>Polypodiopsida</taxon>
        <taxon>Polypodiidae</taxon>
        <taxon>Polypodiales</taxon>
        <taxon>Pteridineae</taxon>
        <taxon>Pteridaceae</taxon>
        <taxon>Vittarioideae</taxon>
        <taxon>Adiantum</taxon>
    </lineage>
</organism>
<dbReference type="EMBL" id="JABFUD020000003">
    <property type="protein sequence ID" value="KAI5082359.1"/>
    <property type="molecule type" value="Genomic_DNA"/>
</dbReference>
<dbReference type="PROSITE" id="PS50090">
    <property type="entry name" value="MYB_LIKE"/>
    <property type="match status" value="1"/>
</dbReference>
<dbReference type="InterPro" id="IPR051953">
    <property type="entry name" value="Plant_SW-associated_TFs"/>
</dbReference>
<comment type="subcellular location">
    <subcellularLocation>
        <location evidence="1">Nucleus</location>
    </subcellularLocation>
</comment>
<dbReference type="Pfam" id="PF00249">
    <property type="entry name" value="Myb_DNA-binding"/>
    <property type="match status" value="1"/>
</dbReference>
<dbReference type="SMART" id="SM00717">
    <property type="entry name" value="SANT"/>
    <property type="match status" value="1"/>
</dbReference>
<dbReference type="InterPro" id="IPR009057">
    <property type="entry name" value="Homeodomain-like_sf"/>
</dbReference>
<evidence type="ECO:0000256" key="2">
    <source>
        <dbReference type="ARBA" id="ARBA00022737"/>
    </source>
</evidence>
<dbReference type="Proteomes" id="UP000886520">
    <property type="component" value="Chromosome 2"/>
</dbReference>
<dbReference type="AlphaFoldDB" id="A0A9D4ZNW0"/>
<reference evidence="9" key="1">
    <citation type="submission" date="2021-01" db="EMBL/GenBank/DDBJ databases">
        <title>Adiantum capillus-veneris genome.</title>
        <authorList>
            <person name="Fang Y."/>
            <person name="Liao Q."/>
        </authorList>
    </citation>
    <scope>NUCLEOTIDE SEQUENCE</scope>
    <source>
        <strain evidence="9">H3</strain>
        <tissue evidence="9">Leaf</tissue>
    </source>
</reference>
<comment type="caution">
    <text evidence="9">The sequence shown here is derived from an EMBL/GenBank/DDBJ whole genome shotgun (WGS) entry which is preliminary data.</text>
</comment>
<evidence type="ECO:0000313" key="10">
    <source>
        <dbReference type="Proteomes" id="UP000886520"/>
    </source>
</evidence>
<evidence type="ECO:0000313" key="9">
    <source>
        <dbReference type="EMBL" id="KAI5082359.1"/>
    </source>
</evidence>
<dbReference type="InterPro" id="IPR001005">
    <property type="entry name" value="SANT/Myb"/>
</dbReference>
<dbReference type="PANTHER" id="PTHR47997">
    <property type="entry name" value="MYB DOMAIN PROTEIN 55"/>
    <property type="match status" value="1"/>
</dbReference>
<evidence type="ECO:0000256" key="5">
    <source>
        <dbReference type="ARBA" id="ARBA00023163"/>
    </source>
</evidence>
<name>A0A9D4ZNW0_ADICA</name>
<protein>
    <submittedName>
        <fullName evidence="9">Uncharacterized protein</fullName>
    </submittedName>
</protein>
<proteinExistence type="predicted"/>
<dbReference type="Gene3D" id="1.10.10.60">
    <property type="entry name" value="Homeodomain-like"/>
    <property type="match status" value="1"/>
</dbReference>
<keyword evidence="10" id="KW-1185">Reference proteome</keyword>
<accession>A0A9D4ZNW0</accession>
<dbReference type="PROSITE" id="PS51294">
    <property type="entry name" value="HTH_MYB"/>
    <property type="match status" value="1"/>
</dbReference>
<dbReference type="PANTHER" id="PTHR47997:SF75">
    <property type="entry name" value="MYB DOMAIN PROTEIN 55"/>
    <property type="match status" value="1"/>
</dbReference>
<sequence>MRKRLWSPEEDDALRCFVERHSCGKWSHVALLTGLQHRSPKSCRLRWVNYLRPGLKHGPFSMQELRLLIFLQAHFGNRSK</sequence>
<dbReference type="GO" id="GO:0005634">
    <property type="term" value="C:nucleus"/>
    <property type="evidence" value="ECO:0007669"/>
    <property type="project" value="UniProtKB-SubCell"/>
</dbReference>
<evidence type="ECO:0000256" key="1">
    <source>
        <dbReference type="ARBA" id="ARBA00004123"/>
    </source>
</evidence>
<dbReference type="GO" id="GO:0003677">
    <property type="term" value="F:DNA binding"/>
    <property type="evidence" value="ECO:0007669"/>
    <property type="project" value="UniProtKB-KW"/>
</dbReference>
<evidence type="ECO:0000256" key="4">
    <source>
        <dbReference type="ARBA" id="ARBA00023125"/>
    </source>
</evidence>
<feature type="domain" description="Myb-like" evidence="7">
    <location>
        <begin position="1"/>
        <end position="51"/>
    </location>
</feature>
<keyword evidence="3" id="KW-0805">Transcription regulation</keyword>
<keyword evidence="5" id="KW-0804">Transcription</keyword>
<dbReference type="SUPFAM" id="SSF46689">
    <property type="entry name" value="Homeodomain-like"/>
    <property type="match status" value="1"/>
</dbReference>
<evidence type="ECO:0000259" key="7">
    <source>
        <dbReference type="PROSITE" id="PS50090"/>
    </source>
</evidence>
<keyword evidence="4" id="KW-0238">DNA-binding</keyword>